<protein>
    <submittedName>
        <fullName evidence="2">Zinc ribbon domain-containing protein</fullName>
    </submittedName>
</protein>
<dbReference type="AlphaFoldDB" id="A0A2J6WNU2"/>
<organism evidence="2 3">
    <name type="scientific">Thermodesulfovibrio aggregans</name>
    <dbReference type="NCBI Taxonomy" id="86166"/>
    <lineage>
        <taxon>Bacteria</taxon>
        <taxon>Pseudomonadati</taxon>
        <taxon>Nitrospirota</taxon>
        <taxon>Thermodesulfovibrionia</taxon>
        <taxon>Thermodesulfovibrionales</taxon>
        <taxon>Thermodesulfovibrionaceae</taxon>
        <taxon>Thermodesulfovibrio</taxon>
    </lineage>
</organism>
<evidence type="ECO:0000313" key="2">
    <source>
        <dbReference type="EMBL" id="PMP72073.1"/>
    </source>
</evidence>
<sequence length="60" mass="6883">MPFYEYKCKECCVTFQVLKPMSKREEPEKCPNCGSLKTERLISQFISNTLSCNSFSYTGG</sequence>
<dbReference type="EMBL" id="PNIO01000015">
    <property type="protein sequence ID" value="PMP72073.1"/>
    <property type="molecule type" value="Genomic_DNA"/>
</dbReference>
<proteinExistence type="predicted"/>
<accession>A0A2J6WNU2</accession>
<dbReference type="Pfam" id="PF09723">
    <property type="entry name" value="Zn_ribbon_8"/>
    <property type="match status" value="1"/>
</dbReference>
<dbReference type="SMART" id="SM00834">
    <property type="entry name" value="CxxC_CXXC_SSSS"/>
    <property type="match status" value="1"/>
</dbReference>
<evidence type="ECO:0000313" key="3">
    <source>
        <dbReference type="Proteomes" id="UP000242288"/>
    </source>
</evidence>
<comment type="caution">
    <text evidence="2">The sequence shown here is derived from an EMBL/GenBank/DDBJ whole genome shotgun (WGS) entry which is preliminary data.</text>
</comment>
<dbReference type="InterPro" id="IPR013429">
    <property type="entry name" value="Regulatory_FmdB_Zinc_ribbon"/>
</dbReference>
<evidence type="ECO:0000259" key="1">
    <source>
        <dbReference type="SMART" id="SM00834"/>
    </source>
</evidence>
<dbReference type="NCBIfam" id="TIGR02605">
    <property type="entry name" value="CxxC_CxxC_SSSS"/>
    <property type="match status" value="1"/>
</dbReference>
<gene>
    <name evidence="2" type="ORF">C0186_02160</name>
</gene>
<feature type="domain" description="Putative regulatory protein FmdB zinc ribbon" evidence="1">
    <location>
        <begin position="1"/>
        <end position="43"/>
    </location>
</feature>
<name>A0A2J6WNU2_9BACT</name>
<reference evidence="2 3" key="1">
    <citation type="submission" date="2018-01" db="EMBL/GenBank/DDBJ databases">
        <title>Metagenomic assembled genomes from two thermal pools in the Uzon Caldera, Kamchatka, Russia.</title>
        <authorList>
            <person name="Wilkins L."/>
            <person name="Ettinger C."/>
        </authorList>
    </citation>
    <scope>NUCLEOTIDE SEQUENCE [LARGE SCALE GENOMIC DNA]</scope>
    <source>
        <strain evidence="2">ZAV-04</strain>
    </source>
</reference>
<dbReference type="Proteomes" id="UP000242288">
    <property type="component" value="Unassembled WGS sequence"/>
</dbReference>